<organism evidence="1 2">
    <name type="scientific">Streptomyces armeniacus</name>
    <dbReference type="NCBI Taxonomy" id="83291"/>
    <lineage>
        <taxon>Bacteria</taxon>
        <taxon>Bacillati</taxon>
        <taxon>Actinomycetota</taxon>
        <taxon>Actinomycetes</taxon>
        <taxon>Kitasatosporales</taxon>
        <taxon>Streptomycetaceae</taxon>
        <taxon>Streptomyces</taxon>
    </lineage>
</organism>
<evidence type="ECO:0000313" key="2">
    <source>
        <dbReference type="Proteomes" id="UP000254425"/>
    </source>
</evidence>
<dbReference type="KEGG" id="sarm:DVA86_34155"/>
<accession>A0A345XYW9</accession>
<name>A0A345XYW9_9ACTN</name>
<dbReference type="Proteomes" id="UP000254425">
    <property type="component" value="Chromosome"/>
</dbReference>
<evidence type="ECO:0000313" key="1">
    <source>
        <dbReference type="EMBL" id="AXK36835.1"/>
    </source>
</evidence>
<reference evidence="1 2" key="1">
    <citation type="submission" date="2018-07" db="EMBL/GenBank/DDBJ databases">
        <title>Draft genome of the type strain Streptomyces armeniacus ATCC 15676.</title>
        <authorList>
            <person name="Labana P."/>
            <person name="Gosse J.T."/>
            <person name="Boddy C.N."/>
        </authorList>
    </citation>
    <scope>NUCLEOTIDE SEQUENCE [LARGE SCALE GENOMIC DNA]</scope>
    <source>
        <strain evidence="1 2">ATCC 15676</strain>
    </source>
</reference>
<sequence length="99" mass="10441">MTSDPKDCFDADCRLKVSGPTTIRLDAEKFHYPALNVVEVGRDSLRYQVDYPQGGGAEQILGPGGSGSFGFRSQPPVEVKLESVKGGTALLALTPGKSG</sequence>
<keyword evidence="2" id="KW-1185">Reference proteome</keyword>
<protein>
    <submittedName>
        <fullName evidence="1">Uncharacterized protein</fullName>
    </submittedName>
</protein>
<dbReference type="EMBL" id="CP031320">
    <property type="protein sequence ID" value="AXK36835.1"/>
    <property type="molecule type" value="Genomic_DNA"/>
</dbReference>
<proteinExistence type="predicted"/>
<gene>
    <name evidence="1" type="ORF">DVA86_34155</name>
</gene>
<dbReference type="AlphaFoldDB" id="A0A345XYW9"/>